<dbReference type="EMBL" id="MPVP01000045">
    <property type="protein sequence ID" value="OMD34952.1"/>
    <property type="molecule type" value="Genomic_DNA"/>
</dbReference>
<organism evidence="1 2">
    <name type="scientific">Paenibacillus odorifer</name>
    <dbReference type="NCBI Taxonomy" id="189426"/>
    <lineage>
        <taxon>Bacteria</taxon>
        <taxon>Bacillati</taxon>
        <taxon>Bacillota</taxon>
        <taxon>Bacilli</taxon>
        <taxon>Bacillales</taxon>
        <taxon>Paenibacillaceae</taxon>
        <taxon>Paenibacillus</taxon>
    </lineage>
</organism>
<gene>
    <name evidence="1" type="ORF">BSO21_10065</name>
</gene>
<evidence type="ECO:0000313" key="2">
    <source>
        <dbReference type="Proteomes" id="UP000187158"/>
    </source>
</evidence>
<proteinExistence type="predicted"/>
<accession>A0ABX3GUE0</accession>
<name>A0ABX3GUE0_9BACL</name>
<evidence type="ECO:0008006" key="3">
    <source>
        <dbReference type="Google" id="ProtNLM"/>
    </source>
</evidence>
<reference evidence="1 2" key="1">
    <citation type="submission" date="2016-11" db="EMBL/GenBank/DDBJ databases">
        <title>Paenibacillus species isolates.</title>
        <authorList>
            <person name="Beno S.M."/>
        </authorList>
    </citation>
    <scope>NUCLEOTIDE SEQUENCE [LARGE SCALE GENOMIC DNA]</scope>
    <source>
        <strain evidence="1 2">FSL H7-0433</strain>
    </source>
</reference>
<comment type="caution">
    <text evidence="1">The sequence shown here is derived from an EMBL/GenBank/DDBJ whole genome shotgun (WGS) entry which is preliminary data.</text>
</comment>
<sequence>MNVKSIESKAHELREQLGGNIFSFPIEEDNPLSLYAVAIFSGEQLATFPDPMTIEEAAAGISMTLEELGKMGRDSDYDRNVRMVSYDAQMNGPSVTMRRLRKAEEGYQKVMNTNIEDFIPSDDGYNMTARGLIKLSYELVKKEKNQKAGEFMDEYYKLLSLRKYGKTAAAIKQEVRRKDKVEVTEWINKTYEKYIHGDNEVFGILDKIRKKSPTPRQEN</sequence>
<dbReference type="RefSeq" id="WP_076218565.1">
    <property type="nucleotide sequence ID" value="NZ_MPVM01000002.1"/>
</dbReference>
<evidence type="ECO:0000313" key="1">
    <source>
        <dbReference type="EMBL" id="OMD34952.1"/>
    </source>
</evidence>
<keyword evidence="2" id="KW-1185">Reference proteome</keyword>
<protein>
    <recommendedName>
        <fullName evidence="3">Large polyvalent protein associated domain-containing protein</fullName>
    </recommendedName>
</protein>
<dbReference type="Proteomes" id="UP000187158">
    <property type="component" value="Unassembled WGS sequence"/>
</dbReference>